<proteinExistence type="predicted"/>
<dbReference type="EMBL" id="HM997019">
    <property type="protein sequence ID" value="AEK81976.1"/>
    <property type="molecule type" value="Genomic_DNA"/>
</dbReference>
<dbReference type="RefSeq" id="YP_004782436.1">
    <property type="nucleotide sequence ID" value="NC_015938.1"/>
</dbReference>
<organism evidence="1 2">
    <name type="scientific">Salmonella phage 7-11</name>
    <dbReference type="NCBI Taxonomy" id="1054968"/>
    <lineage>
        <taxon>Viruses</taxon>
        <taxon>Duplodnaviria</taxon>
        <taxon>Heunggongvirae</taxon>
        <taxon>Uroviricota</taxon>
        <taxon>Caudoviricetes</taxon>
        <taxon>Grimontviridae</taxon>
        <taxon>Moazamivirus</taxon>
        <taxon>Moazamivirus 711</taxon>
    </lineage>
</organism>
<dbReference type="GeneID" id="11117528"/>
<dbReference type="OrthoDB" id="21394at10239"/>
<sequence length="66" mass="7821">MDSEKYRMEGHRWFLDSNAGKHVCAVCGLIRLRNRATDWCVERGCLYKLHPSYKSSMRNLTKMPWS</sequence>
<dbReference type="KEGG" id="vg:11117528"/>
<evidence type="ECO:0000313" key="1">
    <source>
        <dbReference type="EMBL" id="AEK81976.1"/>
    </source>
</evidence>
<dbReference type="Proteomes" id="UP000001639">
    <property type="component" value="Segment"/>
</dbReference>
<protein>
    <submittedName>
        <fullName evidence="1">Uncharacterized protein</fullName>
    </submittedName>
</protein>
<evidence type="ECO:0000313" key="2">
    <source>
        <dbReference type="Proteomes" id="UP000001639"/>
    </source>
</evidence>
<reference evidence="1 2" key="1">
    <citation type="journal article" date="2011" name="Arch. Virol.">
        <title>The genome sequence of enterobacterial phage 7-11, which possesses an unusually elongated head.</title>
        <authorList>
            <person name="Kropinski A.M."/>
            <person name="Lingohr E.J."/>
            <person name="Ackermann H.W."/>
        </authorList>
    </citation>
    <scope>NUCLEOTIDE SEQUENCE [LARGE SCALE GENOMIC DNA]</scope>
</reference>
<accession>G0X4Z4</accession>
<keyword evidence="2" id="KW-1185">Reference proteome</keyword>
<name>G0X4Z4_9CAUD</name>